<dbReference type="Proteomes" id="UP000789342">
    <property type="component" value="Unassembled WGS sequence"/>
</dbReference>
<organism evidence="2 3">
    <name type="scientific">Acaulospora morrowiae</name>
    <dbReference type="NCBI Taxonomy" id="94023"/>
    <lineage>
        <taxon>Eukaryota</taxon>
        <taxon>Fungi</taxon>
        <taxon>Fungi incertae sedis</taxon>
        <taxon>Mucoromycota</taxon>
        <taxon>Glomeromycotina</taxon>
        <taxon>Glomeromycetes</taxon>
        <taxon>Diversisporales</taxon>
        <taxon>Acaulosporaceae</taxon>
        <taxon>Acaulospora</taxon>
    </lineage>
</organism>
<gene>
    <name evidence="2" type="ORF">AMORRO_LOCUS5894</name>
</gene>
<dbReference type="InterPro" id="IPR003131">
    <property type="entry name" value="T1-type_BTB"/>
</dbReference>
<dbReference type="PANTHER" id="PTHR14499">
    <property type="entry name" value="POTASSIUM CHANNEL TETRAMERIZATION DOMAIN-CONTAINING"/>
    <property type="match status" value="1"/>
</dbReference>
<accession>A0A9N9B7M7</accession>
<dbReference type="EMBL" id="CAJVPV010003715">
    <property type="protein sequence ID" value="CAG8558214.1"/>
    <property type="molecule type" value="Genomic_DNA"/>
</dbReference>
<keyword evidence="3" id="KW-1185">Reference proteome</keyword>
<dbReference type="AlphaFoldDB" id="A0A9N9B7M7"/>
<dbReference type="PROSITE" id="PS50097">
    <property type="entry name" value="BTB"/>
    <property type="match status" value="1"/>
</dbReference>
<dbReference type="InterPro" id="IPR011333">
    <property type="entry name" value="SKP1/BTB/POZ_sf"/>
</dbReference>
<dbReference type="InterPro" id="IPR000210">
    <property type="entry name" value="BTB/POZ_dom"/>
</dbReference>
<sequence>MSDKRGNVERNYVDKNLEKTIILNVGGTKYETYKSILTAHEETLLGTMFSERNNEMLHPTNGNEYFIDRDGKIFRYIVQYYRTGRIYWPTPSSTISRQELEDEYDYYQIPFEKPIEEVTPPLNPVVEKLNGFVFSLRTLIKELIATGEIEITITFSKNGWPPFYMSGNFYAKNSAIMENVDKIVKPFGSVGYNFLDKFGSEIGGHLSSEVRGLSWRFGYSQNREQIKLHMSFPNFLNRQILEQSCLNSKTSL</sequence>
<proteinExistence type="predicted"/>
<dbReference type="SUPFAM" id="SSF54695">
    <property type="entry name" value="POZ domain"/>
    <property type="match status" value="1"/>
</dbReference>
<evidence type="ECO:0000313" key="2">
    <source>
        <dbReference type="EMBL" id="CAG8558214.1"/>
    </source>
</evidence>
<dbReference type="CDD" id="cd18316">
    <property type="entry name" value="BTB_POZ_KCTD-like"/>
    <property type="match status" value="1"/>
</dbReference>
<dbReference type="PANTHER" id="PTHR14499:SF136">
    <property type="entry name" value="GH08630P"/>
    <property type="match status" value="1"/>
</dbReference>
<reference evidence="2" key="1">
    <citation type="submission" date="2021-06" db="EMBL/GenBank/DDBJ databases">
        <authorList>
            <person name="Kallberg Y."/>
            <person name="Tangrot J."/>
            <person name="Rosling A."/>
        </authorList>
    </citation>
    <scope>NUCLEOTIDE SEQUENCE</scope>
    <source>
        <strain evidence="2">CL551</strain>
    </source>
</reference>
<dbReference type="Pfam" id="PF02214">
    <property type="entry name" value="BTB_2"/>
    <property type="match status" value="1"/>
</dbReference>
<protein>
    <submittedName>
        <fullName evidence="2">139_t:CDS:1</fullName>
    </submittedName>
</protein>
<comment type="caution">
    <text evidence="2">The sequence shown here is derived from an EMBL/GenBank/DDBJ whole genome shotgun (WGS) entry which is preliminary data.</text>
</comment>
<dbReference type="SMART" id="SM00225">
    <property type="entry name" value="BTB"/>
    <property type="match status" value="1"/>
</dbReference>
<dbReference type="OrthoDB" id="2414723at2759"/>
<evidence type="ECO:0000313" key="3">
    <source>
        <dbReference type="Proteomes" id="UP000789342"/>
    </source>
</evidence>
<dbReference type="GO" id="GO:0051260">
    <property type="term" value="P:protein homooligomerization"/>
    <property type="evidence" value="ECO:0007669"/>
    <property type="project" value="InterPro"/>
</dbReference>
<evidence type="ECO:0000259" key="1">
    <source>
        <dbReference type="PROSITE" id="PS50097"/>
    </source>
</evidence>
<name>A0A9N9B7M7_9GLOM</name>
<feature type="domain" description="BTB" evidence="1">
    <location>
        <begin position="19"/>
        <end position="90"/>
    </location>
</feature>
<dbReference type="Gene3D" id="3.30.710.10">
    <property type="entry name" value="Potassium Channel Kv1.1, Chain A"/>
    <property type="match status" value="1"/>
</dbReference>